<gene>
    <name evidence="3" type="ORF">I0D00_11125</name>
</gene>
<protein>
    <submittedName>
        <fullName evidence="3">Dienelactone hydrolase family protein</fullName>
    </submittedName>
</protein>
<keyword evidence="4" id="KW-1185">Reference proteome</keyword>
<dbReference type="SUPFAM" id="SSF53474">
    <property type="entry name" value="alpha/beta-Hydrolases"/>
    <property type="match status" value="1"/>
</dbReference>
<keyword evidence="1 3" id="KW-0378">Hydrolase</keyword>
<accession>A0ABS5Q136</accession>
<evidence type="ECO:0000313" key="4">
    <source>
        <dbReference type="Proteomes" id="UP001196601"/>
    </source>
</evidence>
<dbReference type="InterPro" id="IPR002925">
    <property type="entry name" value="Dienelactn_hydro"/>
</dbReference>
<dbReference type="InterPro" id="IPR050261">
    <property type="entry name" value="FrsA_esterase"/>
</dbReference>
<feature type="domain" description="Dienelactone hydrolase" evidence="2">
    <location>
        <begin position="50"/>
        <end position="271"/>
    </location>
</feature>
<dbReference type="RefSeq" id="WP_213639777.1">
    <property type="nucleotide sequence ID" value="NZ_JADPMV010000001.1"/>
</dbReference>
<sequence>MRRPLRWFLIGLALLSTAALLGLYPYRAALLPQADDLASAKARLAPHLRLFTPAGDGPFATVLVFHGCSGQRQALLDSVNAWLLPAGYATLFVDSYGARGIDDWRAVCAGKRLWGNQRALDVYAAIELAAQLPRVDGQRLALLGFSHGGWSILDALAYAGEAGHGFAAPGRQGLARVRAAILYYPYCGFPAELRRQMTPQPPQLMLLAGEDHITDHRQCLDALRQLPSGAIQVKRYAQADHVFDHLSDLATYQPQLARDAQQLARRFLRSHLGPAQ</sequence>
<evidence type="ECO:0000256" key="1">
    <source>
        <dbReference type="ARBA" id="ARBA00022801"/>
    </source>
</evidence>
<dbReference type="PANTHER" id="PTHR22946:SF9">
    <property type="entry name" value="POLYKETIDE TRANSFERASE AF380"/>
    <property type="match status" value="1"/>
</dbReference>
<organism evidence="3 4">
    <name type="scientific">Pseudomonas lalucatii</name>
    <dbReference type="NCBI Taxonomy" id="1424203"/>
    <lineage>
        <taxon>Bacteria</taxon>
        <taxon>Pseudomonadati</taxon>
        <taxon>Pseudomonadota</taxon>
        <taxon>Gammaproteobacteria</taxon>
        <taxon>Pseudomonadales</taxon>
        <taxon>Pseudomonadaceae</taxon>
        <taxon>Pseudomonas</taxon>
    </lineage>
</organism>
<proteinExistence type="predicted"/>
<dbReference type="InterPro" id="IPR029058">
    <property type="entry name" value="AB_hydrolase_fold"/>
</dbReference>
<reference evidence="3 4" key="1">
    <citation type="journal article" date="2021" name="Syst. Appl. Microbiol.">
        <title>Pseudomonas lalucatii sp. nov. isolated from Vallgornera, a karstic cave in Mallorca, Western Mediterranean.</title>
        <authorList>
            <person name="Busquets A."/>
            <person name="Mulet M."/>
            <person name="Gomila M."/>
            <person name="Garcia-Valdes E."/>
        </authorList>
    </citation>
    <scope>NUCLEOTIDE SEQUENCE [LARGE SCALE GENOMIC DNA]</scope>
    <source>
        <strain evidence="3 4">R1b54</strain>
    </source>
</reference>
<dbReference type="Gene3D" id="3.40.50.1820">
    <property type="entry name" value="alpha/beta hydrolase"/>
    <property type="match status" value="1"/>
</dbReference>
<dbReference type="PANTHER" id="PTHR22946">
    <property type="entry name" value="DIENELACTONE HYDROLASE DOMAIN-CONTAINING PROTEIN-RELATED"/>
    <property type="match status" value="1"/>
</dbReference>
<evidence type="ECO:0000259" key="2">
    <source>
        <dbReference type="Pfam" id="PF01738"/>
    </source>
</evidence>
<name>A0ABS5Q136_9PSED</name>
<evidence type="ECO:0000313" key="3">
    <source>
        <dbReference type="EMBL" id="MBS7662481.1"/>
    </source>
</evidence>
<dbReference type="EMBL" id="JADPMV010000001">
    <property type="protein sequence ID" value="MBS7662481.1"/>
    <property type="molecule type" value="Genomic_DNA"/>
</dbReference>
<dbReference type="Pfam" id="PF01738">
    <property type="entry name" value="DLH"/>
    <property type="match status" value="1"/>
</dbReference>
<dbReference type="GO" id="GO:0016787">
    <property type="term" value="F:hydrolase activity"/>
    <property type="evidence" value="ECO:0007669"/>
    <property type="project" value="UniProtKB-KW"/>
</dbReference>
<comment type="caution">
    <text evidence="3">The sequence shown here is derived from an EMBL/GenBank/DDBJ whole genome shotgun (WGS) entry which is preliminary data.</text>
</comment>
<dbReference type="Proteomes" id="UP001196601">
    <property type="component" value="Unassembled WGS sequence"/>
</dbReference>